<dbReference type="HAMAP" id="MF_00957">
    <property type="entry name" value="PolyA_pol"/>
    <property type="match status" value="1"/>
</dbReference>
<evidence type="ECO:0000256" key="5">
    <source>
        <dbReference type="ARBA" id="ARBA00022884"/>
    </source>
</evidence>
<reference evidence="10" key="1">
    <citation type="submission" date="2018-06" db="EMBL/GenBank/DDBJ databases">
        <authorList>
            <person name="Zhirakovskaya E."/>
        </authorList>
    </citation>
    <scope>NUCLEOTIDE SEQUENCE</scope>
</reference>
<keyword evidence="10" id="KW-0548">Nucleotidyltransferase</keyword>
<evidence type="ECO:0000259" key="8">
    <source>
        <dbReference type="Pfam" id="PF12626"/>
    </source>
</evidence>
<evidence type="ECO:0000256" key="4">
    <source>
        <dbReference type="ARBA" id="ARBA00022840"/>
    </source>
</evidence>
<evidence type="ECO:0000256" key="3">
    <source>
        <dbReference type="ARBA" id="ARBA00022741"/>
    </source>
</evidence>
<dbReference type="EMBL" id="UOEW01000262">
    <property type="protein sequence ID" value="VAW40278.1"/>
    <property type="molecule type" value="Genomic_DNA"/>
</dbReference>
<proteinExistence type="inferred from homology"/>
<evidence type="ECO:0000259" key="9">
    <source>
        <dbReference type="Pfam" id="PF12627"/>
    </source>
</evidence>
<dbReference type="CDD" id="cd05398">
    <property type="entry name" value="NT_ClassII-CCAase"/>
    <property type="match status" value="1"/>
</dbReference>
<feature type="domain" description="Polymerase A arginine-rich C-terminal" evidence="8">
    <location>
        <begin position="307"/>
        <end position="412"/>
    </location>
</feature>
<dbReference type="AlphaFoldDB" id="A0A3B0V9D9"/>
<feature type="domain" description="Poly A polymerase head" evidence="7">
    <location>
        <begin position="39"/>
        <end position="165"/>
    </location>
</feature>
<evidence type="ECO:0000313" key="10">
    <source>
        <dbReference type="EMBL" id="VAW40278.1"/>
    </source>
</evidence>
<dbReference type="InterPro" id="IPR002646">
    <property type="entry name" value="PolA_pol_head_dom"/>
</dbReference>
<dbReference type="Pfam" id="PF01743">
    <property type="entry name" value="PolyA_pol"/>
    <property type="match status" value="1"/>
</dbReference>
<dbReference type="InterPro" id="IPR052191">
    <property type="entry name" value="tRNA_ntf/polyA_polymerase_I"/>
</dbReference>
<keyword evidence="2 10" id="KW-0808">Transferase</keyword>
<dbReference type="Pfam" id="PF12626">
    <property type="entry name" value="PolyA_pol_arg_C"/>
    <property type="match status" value="1"/>
</dbReference>
<dbReference type="GO" id="GO:0043633">
    <property type="term" value="P:polyadenylation-dependent RNA catabolic process"/>
    <property type="evidence" value="ECO:0007669"/>
    <property type="project" value="InterPro"/>
</dbReference>
<name>A0A3B0V9D9_9ZZZZ</name>
<dbReference type="Pfam" id="PF12627">
    <property type="entry name" value="PolyA_pol_RNAbd"/>
    <property type="match status" value="1"/>
</dbReference>
<dbReference type="PANTHER" id="PTHR43051:SF1">
    <property type="entry name" value="POLYNUCLEOTIDE ADENYLYLTRANSFERASE FAMILY PROTEIN"/>
    <property type="match status" value="1"/>
</dbReference>
<dbReference type="InterPro" id="IPR010206">
    <property type="entry name" value="PolA_pol_I"/>
</dbReference>
<dbReference type="NCBIfam" id="TIGR01942">
    <property type="entry name" value="pcnB"/>
    <property type="match status" value="1"/>
</dbReference>
<dbReference type="GO" id="GO:0005524">
    <property type="term" value="F:ATP binding"/>
    <property type="evidence" value="ECO:0007669"/>
    <property type="project" value="UniProtKB-KW"/>
</dbReference>
<keyword evidence="1" id="KW-0507">mRNA processing</keyword>
<dbReference type="Gene3D" id="3.30.460.10">
    <property type="entry name" value="Beta Polymerase, domain 2"/>
    <property type="match status" value="1"/>
</dbReference>
<sequence>MTNNKLQTYNQSHHGISAEQISPSARAIITKLLENGYVAYIVGGAVRDLLLGMHPKDFDIATNATPDQIKYVFQKHCRIIGRRFKLAHVYHNREMYEVATFRGVAAGGDRIVKQGHIVRDNVFGSIDQDAVRRDFTCNALYFDIENANILDFCNGVEDINQGRLRFIGENNQRIIEDPVRMIRAVRFQAKLGLNIPVAMRNAILQQSQTLYNVSFARLFDELVKVFHCGSAHKAYELMNELQLFQHIFPQAIVAINSSDQYIRFVHNALKSTDLRIKQQKSVTPIFLFACFLWPMTCIKINKYLAAGMVPYDAVNKAANQTFDLSRRNLSIPRIVQIGIRNIWLLQHRFSHTKGKKVFFTLEHPRFRAAYDFLLLRAHESVELQKQGDWWTHIQTISKAKQIDLIFSKKKTKYKK</sequence>
<keyword evidence="5" id="KW-0694">RNA-binding</keyword>
<gene>
    <name evidence="10" type="ORF">MNBD_GAMMA01-415</name>
</gene>
<dbReference type="GO" id="GO:0003723">
    <property type="term" value="F:RNA binding"/>
    <property type="evidence" value="ECO:0007669"/>
    <property type="project" value="UniProtKB-KW"/>
</dbReference>
<dbReference type="SUPFAM" id="SSF81891">
    <property type="entry name" value="Poly A polymerase C-terminal region-like"/>
    <property type="match status" value="1"/>
</dbReference>
<dbReference type="EC" id="2.7.7.19" evidence="10"/>
<dbReference type="GO" id="GO:0006397">
    <property type="term" value="P:mRNA processing"/>
    <property type="evidence" value="ECO:0007669"/>
    <property type="project" value="UniProtKB-KW"/>
</dbReference>
<keyword evidence="3" id="KW-0547">Nucleotide-binding</keyword>
<dbReference type="PANTHER" id="PTHR43051">
    <property type="entry name" value="POLYNUCLEOTIDE ADENYLYLTRANSFERASE FAMILY PROTEIN"/>
    <property type="match status" value="1"/>
</dbReference>
<keyword evidence="4" id="KW-0067">ATP-binding</keyword>
<feature type="domain" description="tRNA nucleotidyltransferase/poly(A) polymerase RNA and SrmB- binding" evidence="9">
    <location>
        <begin position="193"/>
        <end position="251"/>
    </location>
</feature>
<dbReference type="Gene3D" id="1.10.3090.10">
    <property type="entry name" value="cca-adding enzyme, domain 2"/>
    <property type="match status" value="1"/>
</dbReference>
<protein>
    <submittedName>
        <fullName evidence="10">Poly(A) polymerase</fullName>
        <ecNumber evidence="10">2.7.7.19</ecNumber>
    </submittedName>
</protein>
<dbReference type="GO" id="GO:1990817">
    <property type="term" value="F:poly(A) RNA polymerase activity"/>
    <property type="evidence" value="ECO:0007669"/>
    <property type="project" value="UniProtKB-EC"/>
</dbReference>
<evidence type="ECO:0000256" key="2">
    <source>
        <dbReference type="ARBA" id="ARBA00022679"/>
    </source>
</evidence>
<evidence type="ECO:0000259" key="7">
    <source>
        <dbReference type="Pfam" id="PF01743"/>
    </source>
</evidence>
<accession>A0A3B0V9D9</accession>
<dbReference type="InterPro" id="IPR043519">
    <property type="entry name" value="NT_sf"/>
</dbReference>
<dbReference type="InterPro" id="IPR025866">
    <property type="entry name" value="PolyA_pol_arg_C_dom"/>
</dbReference>
<evidence type="ECO:0000256" key="1">
    <source>
        <dbReference type="ARBA" id="ARBA00022664"/>
    </source>
</evidence>
<dbReference type="SUPFAM" id="SSF81301">
    <property type="entry name" value="Nucleotidyltransferase"/>
    <property type="match status" value="1"/>
</dbReference>
<organism evidence="10">
    <name type="scientific">hydrothermal vent metagenome</name>
    <dbReference type="NCBI Taxonomy" id="652676"/>
    <lineage>
        <taxon>unclassified sequences</taxon>
        <taxon>metagenomes</taxon>
        <taxon>ecological metagenomes</taxon>
    </lineage>
</organism>
<keyword evidence="6" id="KW-0804">Transcription</keyword>
<evidence type="ECO:0000256" key="6">
    <source>
        <dbReference type="ARBA" id="ARBA00023163"/>
    </source>
</evidence>
<dbReference type="InterPro" id="IPR032828">
    <property type="entry name" value="PolyA_RNA-bd"/>
</dbReference>